<dbReference type="EMBL" id="JNSJ01000016">
    <property type="protein sequence ID" value="KGA03490.1"/>
    <property type="molecule type" value="Genomic_DNA"/>
</dbReference>
<sequence length="257" mass="28476">MKRSLIVVAAIIAFILITSGGGIISRNSSKALALAPCYHAQVSTDNAILEILKNDGVGISGNLIQQHFAKDSAYGTFKGRFLNNQITATYSFYSEGQLSDREVVFNKSGKTLDSEGFKYVEAADCKAIKYPQGLGLIPVSIQLPLHLLPKLRITSPDPSEFTFADRTPITITSLMFKTSKGEWTGLVNYYLWDIQDWQEIYNPNEAPDYGYEKWSNDKSVLTVSGPQDCIYEDKGDCSAVTEISDLMYLTESYSNSN</sequence>
<gene>
    <name evidence="1" type="ORF">GM49_1795</name>
</gene>
<accession>A0A094NX49</accession>
<comment type="caution">
    <text evidence="1">The sequence shown here is derived from an EMBL/GenBank/DDBJ whole genome shotgun (WGS) entry which is preliminary data.</text>
</comment>
<name>A0A094NX49_9ZZZZ</name>
<dbReference type="AlphaFoldDB" id="A0A094NX49"/>
<reference evidence="1" key="1">
    <citation type="submission" date="2014-05" db="EMBL/GenBank/DDBJ databases">
        <title>Key roles for freshwater Actinobacteria revealed by deep metagenomic sequencing.</title>
        <authorList>
            <person name="Ghai R."/>
            <person name="Mizuno C.M."/>
            <person name="Picazo A."/>
            <person name="Camacho A."/>
            <person name="Rodriguez-Valera F."/>
        </authorList>
    </citation>
    <scope>NUCLEOTIDE SEQUENCE</scope>
</reference>
<organism evidence="1">
    <name type="scientific">freshwater metagenome</name>
    <dbReference type="NCBI Taxonomy" id="449393"/>
    <lineage>
        <taxon>unclassified sequences</taxon>
        <taxon>metagenomes</taxon>
        <taxon>ecological metagenomes</taxon>
    </lineage>
</organism>
<protein>
    <submittedName>
        <fullName evidence="1">Uncharacterized protein</fullName>
    </submittedName>
</protein>
<proteinExistence type="predicted"/>
<evidence type="ECO:0000313" key="1">
    <source>
        <dbReference type="EMBL" id="KGA03490.1"/>
    </source>
</evidence>